<dbReference type="Gene3D" id="2.130.10.10">
    <property type="entry name" value="YVTN repeat-like/Quinoprotein amine dehydrogenase"/>
    <property type="match status" value="1"/>
</dbReference>
<gene>
    <name evidence="2" type="ORF">SAMN05421538_106205</name>
</gene>
<dbReference type="OrthoDB" id="5290752at2"/>
<accession>A0A1G7CVX8</accession>
<dbReference type="InterPro" id="IPR015943">
    <property type="entry name" value="WD40/YVTN_repeat-like_dom_sf"/>
</dbReference>
<organism evidence="2 3">
    <name type="scientific">Paracoccus isoporae</name>
    <dbReference type="NCBI Taxonomy" id="591205"/>
    <lineage>
        <taxon>Bacteria</taxon>
        <taxon>Pseudomonadati</taxon>
        <taxon>Pseudomonadota</taxon>
        <taxon>Alphaproteobacteria</taxon>
        <taxon>Rhodobacterales</taxon>
        <taxon>Paracoccaceae</taxon>
        <taxon>Paracoccus</taxon>
    </lineage>
</organism>
<dbReference type="PANTHER" id="PTHR34512:SF30">
    <property type="entry name" value="OUTER MEMBRANE PROTEIN ASSEMBLY FACTOR BAMB"/>
    <property type="match status" value="1"/>
</dbReference>
<feature type="domain" description="Pyrrolo-quinoline quinone repeat" evidence="1">
    <location>
        <begin position="391"/>
        <end position="450"/>
    </location>
</feature>
<sequence>MTFQTRAALLPRSLLRPGCAALLTGLILAGCSEREVPLPGPRLDPRAVTSPDGPAVEQPMTVSGALRLPAVRGNTEWTHRAGNAAHLSGHVALGSGLQQVFAVPIGLPGGKRHRITADPIVAGGRIFTLDSQTGVTATALSGGRAWSTDLTPTGGRAASVSGGGIAYEAGRVFVTTGNSEVVALDAASGGVLWRQRTGAPVAGSPTVENGVVYVTTRSAEGFAIRASDGKLLWQVAGIPQPTAIIGVAAPAVQGDLVIFPFSSGQLLAADRETGAERWSAQVAGNRTGRAAAYIRDVTGEPVIAGEVVYAGTSSGRIAAFDRMTGAELWSARQGAMSPVVVAGNAIFAVNDQNQLIRLDAASGAVVWGRNLPWYEDERIRKQDRIYAHYGPILAGGRLFVASSDGLLRAFDPASGQLVGQAAIPGGAATAPVVAGGVLYVTGQDGRLYAFR</sequence>
<dbReference type="PANTHER" id="PTHR34512">
    <property type="entry name" value="CELL SURFACE PROTEIN"/>
    <property type="match status" value="1"/>
</dbReference>
<dbReference type="AlphaFoldDB" id="A0A1G7CVX8"/>
<dbReference type="RefSeq" id="WP_090523899.1">
    <property type="nucleotide sequence ID" value="NZ_FNAH01000006.1"/>
</dbReference>
<reference evidence="2 3" key="1">
    <citation type="submission" date="2016-10" db="EMBL/GenBank/DDBJ databases">
        <authorList>
            <person name="de Groot N.N."/>
        </authorList>
    </citation>
    <scope>NUCLEOTIDE SEQUENCE [LARGE SCALE GENOMIC DNA]</scope>
    <source>
        <strain evidence="2 3">DSM 22220</strain>
    </source>
</reference>
<feature type="domain" description="Pyrrolo-quinoline quinone repeat" evidence="1">
    <location>
        <begin position="135"/>
        <end position="367"/>
    </location>
</feature>
<dbReference type="InterPro" id="IPR011047">
    <property type="entry name" value="Quinoprotein_ADH-like_sf"/>
</dbReference>
<evidence type="ECO:0000259" key="1">
    <source>
        <dbReference type="Pfam" id="PF13360"/>
    </source>
</evidence>
<evidence type="ECO:0000313" key="2">
    <source>
        <dbReference type="EMBL" id="SDE42645.1"/>
    </source>
</evidence>
<proteinExistence type="predicted"/>
<dbReference type="Pfam" id="PF13360">
    <property type="entry name" value="PQQ_2"/>
    <property type="match status" value="2"/>
</dbReference>
<evidence type="ECO:0000313" key="3">
    <source>
        <dbReference type="Proteomes" id="UP000199344"/>
    </source>
</evidence>
<keyword evidence="3" id="KW-1185">Reference proteome</keyword>
<dbReference type="InterPro" id="IPR002372">
    <property type="entry name" value="PQQ_rpt_dom"/>
</dbReference>
<dbReference type="Gene3D" id="2.40.10.480">
    <property type="match status" value="1"/>
</dbReference>
<dbReference type="EMBL" id="FNAH01000006">
    <property type="protein sequence ID" value="SDE42645.1"/>
    <property type="molecule type" value="Genomic_DNA"/>
</dbReference>
<dbReference type="STRING" id="591205.SAMN05421538_106205"/>
<protein>
    <submittedName>
        <fullName evidence="2">Outer membrane protein assembly factor BamB, contains PQQ-like beta-propeller repeat</fullName>
    </submittedName>
</protein>
<dbReference type="SMART" id="SM00564">
    <property type="entry name" value="PQQ"/>
    <property type="match status" value="6"/>
</dbReference>
<dbReference type="PROSITE" id="PS51257">
    <property type="entry name" value="PROKAR_LIPOPROTEIN"/>
    <property type="match status" value="1"/>
</dbReference>
<dbReference type="InterPro" id="IPR018391">
    <property type="entry name" value="PQQ_b-propeller_rpt"/>
</dbReference>
<name>A0A1G7CVX8_9RHOB</name>
<dbReference type="Proteomes" id="UP000199344">
    <property type="component" value="Unassembled WGS sequence"/>
</dbReference>
<dbReference type="SUPFAM" id="SSF50998">
    <property type="entry name" value="Quinoprotein alcohol dehydrogenase-like"/>
    <property type="match status" value="1"/>
</dbReference>